<dbReference type="OMA" id="KNPHTHD"/>
<accession>A0A9P8NQH6</accession>
<dbReference type="AlphaFoldDB" id="A0A9P8NQH6"/>
<evidence type="ECO:0000256" key="2">
    <source>
        <dbReference type="ARBA" id="ARBA00023242"/>
    </source>
</evidence>
<protein>
    <recommendedName>
        <fullName evidence="6">5-Methylcytosine G/T mismatch-specific DNA glycosylase</fullName>
    </recommendedName>
</protein>
<feature type="compositionally biased region" description="Basic and acidic residues" evidence="3">
    <location>
        <begin position="176"/>
        <end position="203"/>
    </location>
</feature>
<dbReference type="EMBL" id="JAIBSC010000009">
    <property type="protein sequence ID" value="KAH1910110.1"/>
    <property type="molecule type" value="Genomic_DNA"/>
</dbReference>
<feature type="compositionally biased region" description="Basic and acidic residues" evidence="3">
    <location>
        <begin position="136"/>
        <end position="154"/>
    </location>
</feature>
<feature type="compositionally biased region" description="Basic and acidic residues" evidence="3">
    <location>
        <begin position="212"/>
        <end position="238"/>
    </location>
</feature>
<evidence type="ECO:0000256" key="1">
    <source>
        <dbReference type="ARBA" id="ARBA00004123"/>
    </source>
</evidence>
<dbReference type="PANTHER" id="PTHR15074">
    <property type="entry name" value="METHYL-CPG-BINDING PROTEIN"/>
    <property type="match status" value="1"/>
</dbReference>
<feature type="compositionally biased region" description="Basic residues" evidence="3">
    <location>
        <begin position="38"/>
        <end position="50"/>
    </location>
</feature>
<feature type="compositionally biased region" description="Basic and acidic residues" evidence="3">
    <location>
        <begin position="15"/>
        <end position="28"/>
    </location>
</feature>
<feature type="region of interest" description="Disordered" evidence="3">
    <location>
        <begin position="676"/>
        <end position="712"/>
    </location>
</feature>
<gene>
    <name evidence="4" type="ORF">KXV57_009282</name>
</gene>
<dbReference type="GO" id="GO:0005634">
    <property type="term" value="C:nucleus"/>
    <property type="evidence" value="ECO:0007669"/>
    <property type="project" value="UniProtKB-SubCell"/>
</dbReference>
<reference evidence="4" key="1">
    <citation type="submission" date="2021-08" db="EMBL/GenBank/DDBJ databases">
        <title>Global Aspergillus fumigatus from environmental and clinical sources.</title>
        <authorList>
            <person name="Barber A."/>
            <person name="Sae-Ong T."/>
        </authorList>
    </citation>
    <scope>NUCLEOTIDE SEQUENCE</scope>
    <source>
        <strain evidence="4">NRZ-2016-071</strain>
    </source>
</reference>
<sequence length="878" mass="96175">MSDLSHPVILFPLRLNDRDSDRDRDRKPSSSSSTSSRPKQRHHRSSHGRPSRASTKDRDRDIPTGHSSTTSLSTSISASRQQRRFSMPGVDAASRSATASLLESRTSLPYPTFSKAHSREAVGKPSIPTPDPTDLTENKESGDADNKHRTDSRHAPPSPPLTSLDQGTLGKGSTVGDKEEKAAEEKNAKPKDMKTKIRIRAESTKSSSSLRSKRDETSKSSKTARPETPKPNKDKDTPTRVASRKSSKAKIADEDKLPKRSSSRGTLSPPRSPATVREVGSGSANGSDATIAPHQPSITSRKPQTPPVKPPSRNQTRSSMLHSFRPGSGSPVDITFDYGRPPTTASSTFGAPPPPPPPPEVPVSIPRVDYLLQNGGLDHRVPKTLLPGPEHPDLPQQQLQPAIAAAKVFDPFNRLLDDYQHVMAKNGSLAVATGYRSVARRLLDRLEAVFARDISSESCHCLMCDHDEMEERPSGVSWGEVLELVSGRRELPSWPPFMMAPSVEADLSGDEHIPMQKMDIDVPEEYRDHYLRQSRKTKAAVDKWLNEQVAQPTSAPEEVDDETLTFAMLTHLGPELRPLFCSLLGITSTSTPTPRTDDQLPRAKPQALVSSSIAIQRLYRLSTLPRDPETAIYMLNNPGIHHVLATLAAISDDEWDILISGRFDGFLRSGAEDPIPGIPGATPTRWSSSRSNTPFTTGGMSRGPTPSHMEGGVRPASQPYGVNSPSPASFGGPIALDEETEIAALAEIEREIFLGMEALEDAFEALHCKAEAVRRTLRERGAGLSIANQNRRGSYVEARLGTPSSALGTWESGTEDDGIDDDRSLAPDDSASNISSNRRRRPKRRTERRTPAPVEEEDEEEEESHPSRRDRDRGSRRR</sequence>
<feature type="compositionally biased region" description="Polar residues" evidence="3">
    <location>
        <begin position="312"/>
        <end position="321"/>
    </location>
</feature>
<evidence type="ECO:0000313" key="4">
    <source>
        <dbReference type="EMBL" id="KAH1910110.1"/>
    </source>
</evidence>
<organism evidence="4 5">
    <name type="scientific">Aspergillus fumigatus</name>
    <name type="common">Neosartorya fumigata</name>
    <dbReference type="NCBI Taxonomy" id="746128"/>
    <lineage>
        <taxon>Eukaryota</taxon>
        <taxon>Fungi</taxon>
        <taxon>Dikarya</taxon>
        <taxon>Ascomycota</taxon>
        <taxon>Pezizomycotina</taxon>
        <taxon>Eurotiomycetes</taxon>
        <taxon>Eurotiomycetidae</taxon>
        <taxon>Eurotiales</taxon>
        <taxon>Aspergillaceae</taxon>
        <taxon>Aspergillus</taxon>
        <taxon>Aspergillus subgen. Fumigati</taxon>
    </lineage>
</organism>
<feature type="compositionally biased region" description="Acidic residues" evidence="3">
    <location>
        <begin position="854"/>
        <end position="863"/>
    </location>
</feature>
<feature type="compositionally biased region" description="Basic and acidic residues" evidence="3">
    <location>
        <begin position="54"/>
        <end position="63"/>
    </location>
</feature>
<feature type="compositionally biased region" description="Pro residues" evidence="3">
    <location>
        <begin position="351"/>
        <end position="361"/>
    </location>
</feature>
<name>A0A9P8NQH6_ASPFM</name>
<proteinExistence type="predicted"/>
<feature type="compositionally biased region" description="Polar residues" evidence="3">
    <location>
        <begin position="684"/>
        <end position="699"/>
    </location>
</feature>
<feature type="compositionally biased region" description="Basic residues" evidence="3">
    <location>
        <begin position="837"/>
        <end position="847"/>
    </location>
</feature>
<feature type="region of interest" description="Disordered" evidence="3">
    <location>
        <begin position="804"/>
        <end position="878"/>
    </location>
</feature>
<dbReference type="Proteomes" id="UP000813423">
    <property type="component" value="Unassembled WGS sequence"/>
</dbReference>
<evidence type="ECO:0000313" key="5">
    <source>
        <dbReference type="Proteomes" id="UP000813423"/>
    </source>
</evidence>
<evidence type="ECO:0000256" key="3">
    <source>
        <dbReference type="SAM" id="MobiDB-lite"/>
    </source>
</evidence>
<feature type="compositionally biased region" description="Low complexity" evidence="3">
    <location>
        <begin position="67"/>
        <end position="79"/>
    </location>
</feature>
<feature type="compositionally biased region" description="Low complexity" evidence="3">
    <location>
        <begin position="341"/>
        <end position="350"/>
    </location>
</feature>
<comment type="subcellular location">
    <subcellularLocation>
        <location evidence="1">Nucleus</location>
    </subcellularLocation>
</comment>
<comment type="caution">
    <text evidence="4">The sequence shown here is derived from an EMBL/GenBank/DDBJ whole genome shotgun (WGS) entry which is preliminary data.</text>
</comment>
<feature type="compositionally biased region" description="Polar residues" evidence="3">
    <location>
        <begin position="95"/>
        <end position="109"/>
    </location>
</feature>
<feature type="region of interest" description="Disordered" evidence="3">
    <location>
        <begin position="1"/>
        <end position="362"/>
    </location>
</feature>
<dbReference type="PANTHER" id="PTHR15074:SF5">
    <property type="entry name" value="5-METHYLCYTOSINE G_T MISMATCH-SPECIFIC DNA GLYCOSYLASE"/>
    <property type="match status" value="1"/>
</dbReference>
<evidence type="ECO:0008006" key="6">
    <source>
        <dbReference type="Google" id="ProtNLM"/>
    </source>
</evidence>
<dbReference type="InterPro" id="IPR045138">
    <property type="entry name" value="MeCP2/MBD4"/>
</dbReference>
<keyword evidence="2" id="KW-0539">Nucleus</keyword>
<dbReference type="GO" id="GO:0003677">
    <property type="term" value="F:DNA binding"/>
    <property type="evidence" value="ECO:0007669"/>
    <property type="project" value="InterPro"/>
</dbReference>
<feature type="compositionally biased region" description="Basic and acidic residues" evidence="3">
    <location>
        <begin position="864"/>
        <end position="878"/>
    </location>
</feature>